<dbReference type="Gene3D" id="3.30.1330.60">
    <property type="entry name" value="OmpA-like domain"/>
    <property type="match status" value="1"/>
</dbReference>
<dbReference type="Gene3D" id="3.90.182.10">
    <property type="entry name" value="Toxin - Anthrax Protective Antigen,domain 1"/>
    <property type="match status" value="1"/>
</dbReference>
<dbReference type="InterPro" id="IPR037524">
    <property type="entry name" value="PA14/GLEYA"/>
</dbReference>
<keyword evidence="3" id="KW-0998">Cell outer membrane</keyword>
<name>A0A6J4IEN8_9SPHI</name>
<evidence type="ECO:0000256" key="3">
    <source>
        <dbReference type="ARBA" id="ARBA00023237"/>
    </source>
</evidence>
<accession>A0A6J4IEN8</accession>
<feature type="domain" description="PA14" evidence="8">
    <location>
        <begin position="38"/>
        <end position="176"/>
    </location>
</feature>
<reference evidence="9" key="1">
    <citation type="submission" date="2020-02" db="EMBL/GenBank/DDBJ databases">
        <authorList>
            <person name="Meier V. D."/>
        </authorList>
    </citation>
    <scope>NUCLEOTIDE SEQUENCE</scope>
    <source>
        <strain evidence="9">AVDCRST_MAG56</strain>
    </source>
</reference>
<feature type="chain" id="PRO_5026828093" evidence="6">
    <location>
        <begin position="21"/>
        <end position="368"/>
    </location>
</feature>
<keyword evidence="6" id="KW-0732">Signal</keyword>
<keyword evidence="2 4" id="KW-0472">Membrane</keyword>
<dbReference type="PROSITE" id="PS51820">
    <property type="entry name" value="PA14"/>
    <property type="match status" value="1"/>
</dbReference>
<organism evidence="9">
    <name type="scientific">uncultured Cytophagales bacterium</name>
    <dbReference type="NCBI Taxonomy" id="158755"/>
    <lineage>
        <taxon>Bacteria</taxon>
        <taxon>Pseudomonadati</taxon>
        <taxon>Bacteroidota</taxon>
        <taxon>Sphingobacteriia</taxon>
        <taxon>Sphingobacteriales</taxon>
        <taxon>environmental samples</taxon>
    </lineage>
</organism>
<dbReference type="InterPro" id="IPR006664">
    <property type="entry name" value="OMP_bac"/>
</dbReference>
<dbReference type="Pfam" id="PF07691">
    <property type="entry name" value="PA14"/>
    <property type="match status" value="1"/>
</dbReference>
<dbReference type="GO" id="GO:0009279">
    <property type="term" value="C:cell outer membrane"/>
    <property type="evidence" value="ECO:0007669"/>
    <property type="project" value="UniProtKB-SubCell"/>
</dbReference>
<dbReference type="CDD" id="cd07185">
    <property type="entry name" value="OmpA_C-like"/>
    <property type="match status" value="1"/>
</dbReference>
<feature type="region of interest" description="Disordered" evidence="5">
    <location>
        <begin position="183"/>
        <end position="203"/>
    </location>
</feature>
<dbReference type="PANTHER" id="PTHR30329:SF21">
    <property type="entry name" value="LIPOPROTEIN YIAD-RELATED"/>
    <property type="match status" value="1"/>
</dbReference>
<evidence type="ECO:0000256" key="4">
    <source>
        <dbReference type="PROSITE-ProRule" id="PRU00473"/>
    </source>
</evidence>
<feature type="compositionally biased region" description="Basic residues" evidence="5">
    <location>
        <begin position="192"/>
        <end position="201"/>
    </location>
</feature>
<feature type="signal peptide" evidence="6">
    <location>
        <begin position="1"/>
        <end position="20"/>
    </location>
</feature>
<gene>
    <name evidence="9" type="ORF">AVDCRST_MAG56-2023</name>
</gene>
<dbReference type="InterPro" id="IPR036737">
    <property type="entry name" value="OmpA-like_sf"/>
</dbReference>
<evidence type="ECO:0000259" key="7">
    <source>
        <dbReference type="PROSITE" id="PS51123"/>
    </source>
</evidence>
<evidence type="ECO:0000256" key="5">
    <source>
        <dbReference type="SAM" id="MobiDB-lite"/>
    </source>
</evidence>
<dbReference type="InterPro" id="IPR050330">
    <property type="entry name" value="Bact_OuterMem_StrucFunc"/>
</dbReference>
<feature type="domain" description="OmpA-like" evidence="7">
    <location>
        <begin position="254"/>
        <end position="368"/>
    </location>
</feature>
<comment type="subcellular location">
    <subcellularLocation>
        <location evidence="1">Cell outer membrane</location>
    </subcellularLocation>
</comment>
<evidence type="ECO:0000259" key="8">
    <source>
        <dbReference type="PROSITE" id="PS51820"/>
    </source>
</evidence>
<evidence type="ECO:0000256" key="6">
    <source>
        <dbReference type="SAM" id="SignalP"/>
    </source>
</evidence>
<protein>
    <submittedName>
        <fullName evidence="9">Uncharacterized protein</fullName>
    </submittedName>
</protein>
<evidence type="ECO:0000256" key="1">
    <source>
        <dbReference type="ARBA" id="ARBA00004442"/>
    </source>
</evidence>
<dbReference type="SUPFAM" id="SSF103088">
    <property type="entry name" value="OmpA-like"/>
    <property type="match status" value="1"/>
</dbReference>
<sequence>MNHFLLLVTACALVVPVALAQPKAKPAPAATPGGWVEGAGDGFKAEYYNGANFEQKVLTRVDKQINFFLNWRSPAPGLDPGYFSVRWTGHFYAPKEGIYQFSFVADDGVRLWVDDKLLINEWHLNRPTSFSGQIALEGKKLYRLKVEYSQMKPSYAAAQASWSFAGGPVQLLTAKNVFSTPPKPPVAAVKKPASKPARKTPSRPAVAKALAQGKVELPPQKAALLTIGGGKKDTLTRPAVPVEPVAAGNKAEPVTSPPPPAPGPIYFEQSRPELRPECCAVLDELATTLRKYPHLRLAVTGHTDNAGDFFLNVQLSRDRARAVADYLLGKGVAGDRIAWRGLGGVYPAAPNTTEDNKRRNRRVEFTLE</sequence>
<dbReference type="PANTHER" id="PTHR30329">
    <property type="entry name" value="STATOR ELEMENT OF FLAGELLAR MOTOR COMPLEX"/>
    <property type="match status" value="1"/>
</dbReference>
<dbReference type="PROSITE" id="PS51123">
    <property type="entry name" value="OMPA_2"/>
    <property type="match status" value="1"/>
</dbReference>
<evidence type="ECO:0000313" key="9">
    <source>
        <dbReference type="EMBL" id="CAA9248750.1"/>
    </source>
</evidence>
<dbReference type="SUPFAM" id="SSF56988">
    <property type="entry name" value="Anthrax protective antigen"/>
    <property type="match status" value="1"/>
</dbReference>
<evidence type="ECO:0000256" key="2">
    <source>
        <dbReference type="ARBA" id="ARBA00023136"/>
    </source>
</evidence>
<dbReference type="Pfam" id="PF00691">
    <property type="entry name" value="OmpA"/>
    <property type="match status" value="1"/>
</dbReference>
<dbReference type="SMART" id="SM00758">
    <property type="entry name" value="PA14"/>
    <property type="match status" value="1"/>
</dbReference>
<dbReference type="EMBL" id="CADCTQ010000168">
    <property type="protein sequence ID" value="CAA9248750.1"/>
    <property type="molecule type" value="Genomic_DNA"/>
</dbReference>
<dbReference type="InterPro" id="IPR011658">
    <property type="entry name" value="PA14_dom"/>
</dbReference>
<dbReference type="AlphaFoldDB" id="A0A6J4IEN8"/>
<proteinExistence type="predicted"/>
<dbReference type="InterPro" id="IPR006665">
    <property type="entry name" value="OmpA-like"/>
</dbReference>
<dbReference type="PRINTS" id="PR01021">
    <property type="entry name" value="OMPADOMAIN"/>
</dbReference>